<protein>
    <recommendedName>
        <fullName evidence="2">IPT/TIG domain-containing protein</fullName>
    </recommendedName>
</protein>
<dbReference type="OrthoDB" id="439917at2759"/>
<dbReference type="Gene3D" id="2.60.40.10">
    <property type="entry name" value="Immunoglobulins"/>
    <property type="match status" value="2"/>
</dbReference>
<dbReference type="InterPro" id="IPR013783">
    <property type="entry name" value="Ig-like_fold"/>
</dbReference>
<dbReference type="InterPro" id="IPR002909">
    <property type="entry name" value="IPT_dom"/>
</dbReference>
<reference evidence="3 4" key="1">
    <citation type="journal article" date="2009" name="Science">
        <title>Green evolution and dynamic adaptations revealed by genomes of the marine picoeukaryotes Micromonas.</title>
        <authorList>
            <person name="Worden A.Z."/>
            <person name="Lee J.H."/>
            <person name="Mock T."/>
            <person name="Rouze P."/>
            <person name="Simmons M.P."/>
            <person name="Aerts A.L."/>
            <person name="Allen A.E."/>
            <person name="Cuvelier M.L."/>
            <person name="Derelle E."/>
            <person name="Everett M.V."/>
            <person name="Foulon E."/>
            <person name="Grimwood J."/>
            <person name="Gundlach H."/>
            <person name="Henrissat B."/>
            <person name="Napoli C."/>
            <person name="McDonald S.M."/>
            <person name="Parker M.S."/>
            <person name="Rombauts S."/>
            <person name="Salamov A."/>
            <person name="Von Dassow P."/>
            <person name="Badger J.H."/>
            <person name="Coutinho P.M."/>
            <person name="Demir E."/>
            <person name="Dubchak I."/>
            <person name="Gentemann C."/>
            <person name="Eikrem W."/>
            <person name="Gready J.E."/>
            <person name="John U."/>
            <person name="Lanier W."/>
            <person name="Lindquist E.A."/>
            <person name="Lucas S."/>
            <person name="Mayer K.F."/>
            <person name="Moreau H."/>
            <person name="Not F."/>
            <person name="Otillar R."/>
            <person name="Panaud O."/>
            <person name="Pangilinan J."/>
            <person name="Paulsen I."/>
            <person name="Piegu B."/>
            <person name="Poliakov A."/>
            <person name="Robbens S."/>
            <person name="Schmutz J."/>
            <person name="Toulza E."/>
            <person name="Wyss T."/>
            <person name="Zelensky A."/>
            <person name="Zhou K."/>
            <person name="Armbrust E.V."/>
            <person name="Bhattacharya D."/>
            <person name="Goodenough U.W."/>
            <person name="Van de Peer Y."/>
            <person name="Grigoriev I.V."/>
        </authorList>
    </citation>
    <scope>NUCLEOTIDE SEQUENCE [LARGE SCALE GENOMIC DNA]</scope>
    <source>
        <strain evidence="4">RCC299 / NOUM17</strain>
    </source>
</reference>
<dbReference type="PANTHER" id="PTHR46769:SF2">
    <property type="entry name" value="FIBROCYSTIN-L ISOFORM 2 PRECURSOR-RELATED"/>
    <property type="match status" value="1"/>
</dbReference>
<dbReference type="AlphaFoldDB" id="C1FDN5"/>
<dbReference type="RefSeq" id="XP_002507166.1">
    <property type="nucleotide sequence ID" value="XM_002507120.1"/>
</dbReference>
<dbReference type="InterPro" id="IPR052387">
    <property type="entry name" value="Fibrocystin"/>
</dbReference>
<dbReference type="SUPFAM" id="SSF81296">
    <property type="entry name" value="E set domains"/>
    <property type="match status" value="2"/>
</dbReference>
<dbReference type="PANTHER" id="PTHR46769">
    <property type="entry name" value="POLYCYSTIC KIDNEY AND HEPATIC DISEASE 1 (AUTOSOMAL RECESSIVE)-LIKE 1"/>
    <property type="match status" value="1"/>
</dbReference>
<dbReference type="Proteomes" id="UP000002009">
    <property type="component" value="Chromosome 1"/>
</dbReference>
<dbReference type="Pfam" id="PF01833">
    <property type="entry name" value="TIG"/>
    <property type="match status" value="2"/>
</dbReference>
<dbReference type="InParanoid" id="C1FDN5"/>
<feature type="domain" description="IPT/TIG" evidence="2">
    <location>
        <begin position="365"/>
        <end position="442"/>
    </location>
</feature>
<organism evidence="3 4">
    <name type="scientific">Micromonas commoda (strain RCC299 / NOUM17 / CCMP2709)</name>
    <name type="common">Picoplanktonic green alga</name>
    <dbReference type="NCBI Taxonomy" id="296587"/>
    <lineage>
        <taxon>Eukaryota</taxon>
        <taxon>Viridiplantae</taxon>
        <taxon>Chlorophyta</taxon>
        <taxon>Mamiellophyceae</taxon>
        <taxon>Mamiellales</taxon>
        <taxon>Mamiellaceae</taxon>
        <taxon>Micromonas</taxon>
    </lineage>
</organism>
<dbReference type="STRING" id="296587.C1FDN5"/>
<dbReference type="EMBL" id="CP001574">
    <property type="protein sequence ID" value="ACO68424.1"/>
    <property type="molecule type" value="Genomic_DNA"/>
</dbReference>
<dbReference type="GeneID" id="8250094"/>
<dbReference type="InterPro" id="IPR014756">
    <property type="entry name" value="Ig_E-set"/>
</dbReference>
<dbReference type="KEGG" id="mis:MICPUN_55097"/>
<name>C1FDN5_MICCC</name>
<keyword evidence="1" id="KW-0732">Signal</keyword>
<evidence type="ECO:0000313" key="4">
    <source>
        <dbReference type="Proteomes" id="UP000002009"/>
    </source>
</evidence>
<evidence type="ECO:0000313" key="3">
    <source>
        <dbReference type="EMBL" id="ACO68424.1"/>
    </source>
</evidence>
<evidence type="ECO:0000259" key="2">
    <source>
        <dbReference type="Pfam" id="PF01833"/>
    </source>
</evidence>
<accession>C1FDN5</accession>
<gene>
    <name evidence="3" type="ORF">MICPUN_55097</name>
</gene>
<feature type="domain" description="IPT/TIG" evidence="2">
    <location>
        <begin position="463"/>
        <end position="531"/>
    </location>
</feature>
<dbReference type="CDD" id="cd00102">
    <property type="entry name" value="IPT"/>
    <property type="match status" value="1"/>
</dbReference>
<evidence type="ECO:0000256" key="1">
    <source>
        <dbReference type="ARBA" id="ARBA00022729"/>
    </source>
</evidence>
<proteinExistence type="predicted"/>
<keyword evidence="4" id="KW-1185">Reference proteome</keyword>
<sequence>MHFSTAWYHQPCFVERWTLLSVVLLMQVELFSCVFTDALPEFHLYPSKGSANTIFKIGGPDYLNSSRTRFRYGLLCGFHSIGNQIFLPFGFEKVGYESIVGLEVSSLEGSFFSVQVTRNGRDFSDTGILFQYVHATLNDVHPVKVMKSGGTVVTIRGSGLSDGYYCRSNGLPSILVEGASTSSVLMKCEISIMEHAERSTSRIFISANPDLGLLSEGQTLHLLEEAKYSRLSDLEVQLQGSLFTDQSASVWCKLGNICSLGRIISATRMSCTDQIRQREGRHLQISMNQESFTRRLTEASLENKRDREEEEHRISERKSRVALSRFLDAERVINARYTAISIANTMLQFHHYSDSSVSFTSMLPPTIDSLNPAVGTFGGAHMTWLTGKNFASSLINDDVYKLHCSFGNISQSARFISSSIVTCDVPMVLKHGSVDLTILSSSTSSGVRTEAGLHYTLLARALVGSLAPKRGTARGGTVLHLRGSGFFNSWDLRCKFGSIQVNIAYVSEAEIRCFSPSRAHGESDMQVILSGRHVCGASAYMFVV</sequence>